<dbReference type="Proteomes" id="UP000600918">
    <property type="component" value="Unassembled WGS sequence"/>
</dbReference>
<name>A0A834U4Z6_VESPE</name>
<comment type="caution">
    <text evidence="2">The sequence shown here is derived from an EMBL/GenBank/DDBJ whole genome shotgun (WGS) entry which is preliminary data.</text>
</comment>
<gene>
    <name evidence="2" type="ORF">H0235_011218</name>
</gene>
<organism evidence="2 3">
    <name type="scientific">Vespula pensylvanica</name>
    <name type="common">Western yellow jacket</name>
    <name type="synonym">Wasp</name>
    <dbReference type="NCBI Taxonomy" id="30213"/>
    <lineage>
        <taxon>Eukaryota</taxon>
        <taxon>Metazoa</taxon>
        <taxon>Ecdysozoa</taxon>
        <taxon>Arthropoda</taxon>
        <taxon>Hexapoda</taxon>
        <taxon>Insecta</taxon>
        <taxon>Pterygota</taxon>
        <taxon>Neoptera</taxon>
        <taxon>Endopterygota</taxon>
        <taxon>Hymenoptera</taxon>
        <taxon>Apocrita</taxon>
        <taxon>Aculeata</taxon>
        <taxon>Vespoidea</taxon>
        <taxon>Vespidae</taxon>
        <taxon>Vespinae</taxon>
        <taxon>Vespula</taxon>
    </lineage>
</organism>
<evidence type="ECO:0000313" key="3">
    <source>
        <dbReference type="Proteomes" id="UP000600918"/>
    </source>
</evidence>
<feature type="compositionally biased region" description="Gly residues" evidence="1">
    <location>
        <begin position="47"/>
        <end position="61"/>
    </location>
</feature>
<protein>
    <submittedName>
        <fullName evidence="2">Uncharacterized protein</fullName>
    </submittedName>
</protein>
<dbReference type="EMBL" id="JACSDY010000010">
    <property type="protein sequence ID" value="KAF7416687.1"/>
    <property type="molecule type" value="Genomic_DNA"/>
</dbReference>
<reference evidence="2" key="1">
    <citation type="journal article" date="2020" name="G3 (Bethesda)">
        <title>High-Quality Assemblies for Three Invasive Social Wasps from the &lt;i&gt;Vespula&lt;/i&gt; Genus.</title>
        <authorList>
            <person name="Harrop T.W.R."/>
            <person name="Guhlin J."/>
            <person name="McLaughlin G.M."/>
            <person name="Permina E."/>
            <person name="Stockwell P."/>
            <person name="Gilligan J."/>
            <person name="Le Lec M.F."/>
            <person name="Gruber M.A.M."/>
            <person name="Quinn O."/>
            <person name="Lovegrove M."/>
            <person name="Duncan E.J."/>
            <person name="Remnant E.J."/>
            <person name="Van Eeckhoven J."/>
            <person name="Graham B."/>
            <person name="Knapp R.A."/>
            <person name="Langford K.W."/>
            <person name="Kronenberg Z."/>
            <person name="Press M.O."/>
            <person name="Eacker S.M."/>
            <person name="Wilson-Rankin E.E."/>
            <person name="Purcell J."/>
            <person name="Lester P.J."/>
            <person name="Dearden P.K."/>
        </authorList>
    </citation>
    <scope>NUCLEOTIDE SEQUENCE</scope>
    <source>
        <strain evidence="2">Volc-1</strain>
    </source>
</reference>
<accession>A0A834U4Z6</accession>
<evidence type="ECO:0000313" key="2">
    <source>
        <dbReference type="EMBL" id="KAF7416687.1"/>
    </source>
</evidence>
<proteinExistence type="predicted"/>
<feature type="region of interest" description="Disordered" evidence="1">
    <location>
        <begin position="1"/>
        <end position="71"/>
    </location>
</feature>
<keyword evidence="3" id="KW-1185">Reference proteome</keyword>
<sequence>MTRRRRYSDSRWANTSVQPAVELSRLPVASSAGGGGAGVVAGDDGDGGAAADGGVGRGDGSSGRVSHKGAGHESFREIYSNAKDDSVANCDSGLNESIPWVDKKDVERNERAEETPYVLIKHMLEFFSKVTAQAHPELREGEQCRASSRWIHPSTLE</sequence>
<evidence type="ECO:0000256" key="1">
    <source>
        <dbReference type="SAM" id="MobiDB-lite"/>
    </source>
</evidence>
<dbReference type="AlphaFoldDB" id="A0A834U4Z6"/>